<feature type="chain" id="PRO_5043473887" description="Receptor-like serine/threonine-protein kinase" evidence="19">
    <location>
        <begin position="27"/>
        <end position="834"/>
    </location>
</feature>
<dbReference type="CDD" id="cd01098">
    <property type="entry name" value="PAN_AP_plant"/>
    <property type="match status" value="1"/>
</dbReference>
<dbReference type="SMART" id="SM00220">
    <property type="entry name" value="S_TKc"/>
    <property type="match status" value="1"/>
</dbReference>
<evidence type="ECO:0000256" key="18">
    <source>
        <dbReference type="SAM" id="Phobius"/>
    </source>
</evidence>
<reference evidence="24" key="1">
    <citation type="submission" date="2022-08" db="EMBL/GenBank/DDBJ databases">
        <authorList>
            <person name="Marques A."/>
        </authorList>
    </citation>
    <scope>NUCLEOTIDE SEQUENCE</scope>
    <source>
        <strain evidence="24">RhyPub2mFocal</strain>
        <tissue evidence="24">Leaves</tissue>
    </source>
</reference>
<keyword evidence="8 15" id="KW-0418">Kinase</keyword>
<dbReference type="PANTHER" id="PTHR27002:SF443">
    <property type="entry name" value="RECEPTOR-LIKE SERINE_THREONINE-PROTEIN KINASE"/>
    <property type="match status" value="1"/>
</dbReference>
<keyword evidence="5 15" id="KW-0808">Transferase</keyword>
<feature type="domain" description="EGF-like" evidence="21">
    <location>
        <begin position="279"/>
        <end position="316"/>
    </location>
</feature>
<evidence type="ECO:0000256" key="6">
    <source>
        <dbReference type="ARBA" id="ARBA00022729"/>
    </source>
</evidence>
<dbReference type="GO" id="GO:0005886">
    <property type="term" value="C:plasma membrane"/>
    <property type="evidence" value="ECO:0007669"/>
    <property type="project" value="UniProtKB-SubCell"/>
</dbReference>
<dbReference type="GO" id="GO:0004674">
    <property type="term" value="F:protein serine/threonine kinase activity"/>
    <property type="evidence" value="ECO:0007669"/>
    <property type="project" value="UniProtKB-KW"/>
</dbReference>
<dbReference type="InterPro" id="IPR017441">
    <property type="entry name" value="Protein_kinase_ATP_BS"/>
</dbReference>
<dbReference type="InterPro" id="IPR003609">
    <property type="entry name" value="Pan_app"/>
</dbReference>
<dbReference type="EMBL" id="JAMFTS010000005">
    <property type="protein sequence ID" value="KAJ4745371.1"/>
    <property type="molecule type" value="Genomic_DNA"/>
</dbReference>
<dbReference type="Gene3D" id="3.30.200.20">
    <property type="entry name" value="Phosphorylase Kinase, domain 1"/>
    <property type="match status" value="1"/>
</dbReference>
<feature type="domain" description="Apple" evidence="23">
    <location>
        <begin position="336"/>
        <end position="416"/>
    </location>
</feature>
<keyword evidence="18" id="KW-1133">Transmembrane helix</keyword>
<dbReference type="PROSITE" id="PS50927">
    <property type="entry name" value="BULB_LECTIN"/>
    <property type="match status" value="1"/>
</dbReference>
<keyword evidence="2" id="KW-1003">Cell membrane</keyword>
<comment type="subcellular location">
    <subcellularLocation>
        <location evidence="1">Cell membrane</location>
        <topology evidence="1">Single-pass type I membrane protein</topology>
    </subcellularLocation>
</comment>
<dbReference type="SUPFAM" id="SSF56112">
    <property type="entry name" value="Protein kinase-like (PK-like)"/>
    <property type="match status" value="1"/>
</dbReference>
<dbReference type="Pfam" id="PF07714">
    <property type="entry name" value="PK_Tyr_Ser-Thr"/>
    <property type="match status" value="1"/>
</dbReference>
<dbReference type="CDD" id="cd14066">
    <property type="entry name" value="STKc_IRAK"/>
    <property type="match status" value="1"/>
</dbReference>
<dbReference type="InterPro" id="IPR000742">
    <property type="entry name" value="EGF"/>
</dbReference>
<dbReference type="Proteomes" id="UP001140206">
    <property type="component" value="Chromosome 5"/>
</dbReference>
<gene>
    <name evidence="24" type="ORF">LUZ62_079776</name>
</gene>
<dbReference type="CDD" id="cd00028">
    <property type="entry name" value="B_lectin"/>
    <property type="match status" value="1"/>
</dbReference>
<dbReference type="InterPro" id="IPR000719">
    <property type="entry name" value="Prot_kinase_dom"/>
</dbReference>
<proteinExistence type="inferred from homology"/>
<dbReference type="Gene3D" id="1.10.510.10">
    <property type="entry name" value="Transferase(Phosphotransferase) domain 1"/>
    <property type="match status" value="1"/>
</dbReference>
<comment type="caution">
    <text evidence="16">Lacks conserved residue(s) required for the propagation of feature annotation.</text>
</comment>
<comment type="caution">
    <text evidence="24">The sequence shown here is derived from an EMBL/GenBank/DDBJ whole genome shotgun (WGS) entry which is preliminary data.</text>
</comment>
<evidence type="ECO:0000256" key="5">
    <source>
        <dbReference type="ARBA" id="ARBA00022679"/>
    </source>
</evidence>
<evidence type="ECO:0000259" key="21">
    <source>
        <dbReference type="PROSITE" id="PS50026"/>
    </source>
</evidence>
<feature type="domain" description="Protein kinase" evidence="20">
    <location>
        <begin position="519"/>
        <end position="798"/>
    </location>
</feature>
<evidence type="ECO:0000256" key="9">
    <source>
        <dbReference type="ARBA" id="ARBA00022840"/>
    </source>
</evidence>
<dbReference type="GO" id="GO:0048544">
    <property type="term" value="P:recognition of pollen"/>
    <property type="evidence" value="ECO:0007669"/>
    <property type="project" value="InterPro"/>
</dbReference>
<dbReference type="PROSITE" id="PS50026">
    <property type="entry name" value="EGF_3"/>
    <property type="match status" value="1"/>
</dbReference>
<evidence type="ECO:0000259" key="22">
    <source>
        <dbReference type="PROSITE" id="PS50927"/>
    </source>
</evidence>
<dbReference type="InterPro" id="IPR011009">
    <property type="entry name" value="Kinase-like_dom_sf"/>
</dbReference>
<dbReference type="PROSITE" id="PS00108">
    <property type="entry name" value="PROTEIN_KINASE_ST"/>
    <property type="match status" value="1"/>
</dbReference>
<dbReference type="GO" id="GO:0005524">
    <property type="term" value="F:ATP binding"/>
    <property type="evidence" value="ECO:0007669"/>
    <property type="project" value="UniProtKB-UniRule"/>
</dbReference>
<dbReference type="SMART" id="SM00108">
    <property type="entry name" value="B_lectin"/>
    <property type="match status" value="1"/>
</dbReference>
<comment type="catalytic activity">
    <reaction evidence="13 15">
        <text>L-threonyl-[protein] + ATP = O-phospho-L-threonyl-[protein] + ADP + H(+)</text>
        <dbReference type="Rhea" id="RHEA:46608"/>
        <dbReference type="Rhea" id="RHEA-COMP:11060"/>
        <dbReference type="Rhea" id="RHEA-COMP:11605"/>
        <dbReference type="ChEBI" id="CHEBI:15378"/>
        <dbReference type="ChEBI" id="CHEBI:30013"/>
        <dbReference type="ChEBI" id="CHEBI:30616"/>
        <dbReference type="ChEBI" id="CHEBI:61977"/>
        <dbReference type="ChEBI" id="CHEBI:456216"/>
        <dbReference type="EC" id="2.7.11.1"/>
    </reaction>
</comment>
<organism evidence="24 25">
    <name type="scientific">Rhynchospora pubera</name>
    <dbReference type="NCBI Taxonomy" id="906938"/>
    <lineage>
        <taxon>Eukaryota</taxon>
        <taxon>Viridiplantae</taxon>
        <taxon>Streptophyta</taxon>
        <taxon>Embryophyta</taxon>
        <taxon>Tracheophyta</taxon>
        <taxon>Spermatophyta</taxon>
        <taxon>Magnoliopsida</taxon>
        <taxon>Liliopsida</taxon>
        <taxon>Poales</taxon>
        <taxon>Cyperaceae</taxon>
        <taxon>Cyperoideae</taxon>
        <taxon>Rhynchosporeae</taxon>
        <taxon>Rhynchospora</taxon>
    </lineage>
</organism>
<feature type="signal peptide" evidence="19">
    <location>
        <begin position="1"/>
        <end position="26"/>
    </location>
</feature>
<dbReference type="Pfam" id="PF01453">
    <property type="entry name" value="B_lectin"/>
    <property type="match status" value="1"/>
</dbReference>
<evidence type="ECO:0000256" key="15">
    <source>
        <dbReference type="PIRNR" id="PIRNR000641"/>
    </source>
</evidence>
<dbReference type="InterPro" id="IPR024171">
    <property type="entry name" value="SRK-like_kinase"/>
</dbReference>
<name>A0AAV8BQA8_9POAL</name>
<dbReference type="InterPro" id="IPR000858">
    <property type="entry name" value="S_locus_glycoprot_dom"/>
</dbReference>
<evidence type="ECO:0000259" key="20">
    <source>
        <dbReference type="PROSITE" id="PS50011"/>
    </source>
</evidence>
<evidence type="ECO:0000256" key="14">
    <source>
        <dbReference type="ARBA" id="ARBA00048679"/>
    </source>
</evidence>
<dbReference type="SMART" id="SM00473">
    <property type="entry name" value="PAN_AP"/>
    <property type="match status" value="1"/>
</dbReference>
<feature type="binding site" evidence="17">
    <location>
        <position position="547"/>
    </location>
    <ligand>
        <name>ATP</name>
        <dbReference type="ChEBI" id="CHEBI:30616"/>
    </ligand>
</feature>
<evidence type="ECO:0000256" key="10">
    <source>
        <dbReference type="ARBA" id="ARBA00023157"/>
    </source>
</evidence>
<evidence type="ECO:0000256" key="11">
    <source>
        <dbReference type="ARBA" id="ARBA00023170"/>
    </source>
</evidence>
<dbReference type="Pfam" id="PF08276">
    <property type="entry name" value="PAN_2"/>
    <property type="match status" value="1"/>
</dbReference>
<dbReference type="PROSITE" id="PS00107">
    <property type="entry name" value="PROTEIN_KINASE_ATP"/>
    <property type="match status" value="1"/>
</dbReference>
<protein>
    <recommendedName>
        <fullName evidence="15">Receptor-like serine/threonine-protein kinase</fullName>
        <ecNumber evidence="15">2.7.11.1</ecNumber>
    </recommendedName>
</protein>
<keyword evidence="4 16" id="KW-0245">EGF-like domain</keyword>
<evidence type="ECO:0000256" key="12">
    <source>
        <dbReference type="ARBA" id="ARBA00023180"/>
    </source>
</evidence>
<dbReference type="PIRSF" id="PIRSF000641">
    <property type="entry name" value="SRK"/>
    <property type="match status" value="1"/>
</dbReference>
<keyword evidence="10" id="KW-1015">Disulfide bond</keyword>
<evidence type="ECO:0000256" key="17">
    <source>
        <dbReference type="PROSITE-ProRule" id="PRU10141"/>
    </source>
</evidence>
<evidence type="ECO:0000256" key="13">
    <source>
        <dbReference type="ARBA" id="ARBA00047899"/>
    </source>
</evidence>
<keyword evidence="18" id="KW-0812">Transmembrane</keyword>
<evidence type="ECO:0000313" key="24">
    <source>
        <dbReference type="EMBL" id="KAJ4745371.1"/>
    </source>
</evidence>
<dbReference type="FunFam" id="3.30.200.20:FF:000195">
    <property type="entry name" value="G-type lectin S-receptor-like serine/threonine-protein kinase"/>
    <property type="match status" value="1"/>
</dbReference>
<dbReference type="PROSITE" id="PS50011">
    <property type="entry name" value="PROTEIN_KINASE_DOM"/>
    <property type="match status" value="1"/>
</dbReference>
<keyword evidence="12" id="KW-0325">Glycoprotein</keyword>
<evidence type="ECO:0000256" key="1">
    <source>
        <dbReference type="ARBA" id="ARBA00004251"/>
    </source>
</evidence>
<dbReference type="InterPro" id="IPR001245">
    <property type="entry name" value="Ser-Thr/Tyr_kinase_cat_dom"/>
</dbReference>
<keyword evidence="18" id="KW-0472">Membrane</keyword>
<evidence type="ECO:0000313" key="25">
    <source>
        <dbReference type="Proteomes" id="UP001140206"/>
    </source>
</evidence>
<dbReference type="FunFam" id="1.10.510.10:FF:000060">
    <property type="entry name" value="G-type lectin S-receptor-like serine/threonine-protein kinase"/>
    <property type="match status" value="1"/>
</dbReference>
<dbReference type="GO" id="GO:0051707">
    <property type="term" value="P:response to other organism"/>
    <property type="evidence" value="ECO:0007669"/>
    <property type="project" value="UniProtKB-ARBA"/>
</dbReference>
<dbReference type="EC" id="2.7.11.1" evidence="15"/>
<dbReference type="InterPro" id="IPR008271">
    <property type="entry name" value="Ser/Thr_kinase_AS"/>
</dbReference>
<keyword evidence="3 15" id="KW-0723">Serine/threonine-protein kinase</keyword>
<feature type="domain" description="Bulb-type lectin" evidence="22">
    <location>
        <begin position="27"/>
        <end position="148"/>
    </location>
</feature>
<dbReference type="AlphaFoldDB" id="A0AAV8BQA8"/>
<keyword evidence="25" id="KW-1185">Reference proteome</keyword>
<dbReference type="PROSITE" id="PS50948">
    <property type="entry name" value="PAN"/>
    <property type="match status" value="1"/>
</dbReference>
<keyword evidence="9 15" id="KW-0067">ATP-binding</keyword>
<comment type="catalytic activity">
    <reaction evidence="14 15">
        <text>L-seryl-[protein] + ATP = O-phospho-L-seryl-[protein] + ADP + H(+)</text>
        <dbReference type="Rhea" id="RHEA:17989"/>
        <dbReference type="Rhea" id="RHEA-COMP:9863"/>
        <dbReference type="Rhea" id="RHEA-COMP:11604"/>
        <dbReference type="ChEBI" id="CHEBI:15378"/>
        <dbReference type="ChEBI" id="CHEBI:29999"/>
        <dbReference type="ChEBI" id="CHEBI:30616"/>
        <dbReference type="ChEBI" id="CHEBI:83421"/>
        <dbReference type="ChEBI" id="CHEBI:456216"/>
        <dbReference type="EC" id="2.7.11.1"/>
    </reaction>
</comment>
<feature type="transmembrane region" description="Helical" evidence="18">
    <location>
        <begin position="436"/>
        <end position="456"/>
    </location>
</feature>
<dbReference type="InterPro" id="IPR036426">
    <property type="entry name" value="Bulb-type_lectin_dom_sf"/>
</dbReference>
<evidence type="ECO:0000256" key="7">
    <source>
        <dbReference type="ARBA" id="ARBA00022741"/>
    </source>
</evidence>
<keyword evidence="11" id="KW-0675">Receptor</keyword>
<dbReference type="Pfam" id="PF00954">
    <property type="entry name" value="S_locus_glycop"/>
    <property type="match status" value="1"/>
</dbReference>
<keyword evidence="6 19" id="KW-0732">Signal</keyword>
<evidence type="ECO:0000259" key="23">
    <source>
        <dbReference type="PROSITE" id="PS50948"/>
    </source>
</evidence>
<dbReference type="PANTHER" id="PTHR27002">
    <property type="entry name" value="RECEPTOR-LIKE SERINE/THREONINE-PROTEIN KINASE SD1-8"/>
    <property type="match status" value="1"/>
</dbReference>
<dbReference type="Gene3D" id="2.90.10.10">
    <property type="entry name" value="Bulb-type lectin domain"/>
    <property type="match status" value="1"/>
</dbReference>
<evidence type="ECO:0000256" key="19">
    <source>
        <dbReference type="SAM" id="SignalP"/>
    </source>
</evidence>
<evidence type="ECO:0000256" key="16">
    <source>
        <dbReference type="PROSITE-ProRule" id="PRU00076"/>
    </source>
</evidence>
<keyword evidence="7 15" id="KW-0547">Nucleotide-binding</keyword>
<sequence>MKKWPLTHLLLHLLLTFISLSSLTLSRDIITIDSPLAYPDIIVSSGRTFTLGFFNTSKSNLWYLGIWYTKITQQTVVWVANRDNPMPDSAGVLSINTNGSILQLQTSSGKVFWSVNPSTMVTPIAQILNTGNFVLMEEDTGNVTWQSFDYPTDTLLPGLKTGWIEGKYHLLNSWTSSNDPTSSTYQTNLVLAGWSEFFICDGSKMIYRTGPWNGIHFTGEPQMTSDSQFTFSYVSNQNETSYTFYINNTSFMSRLVLNQSLLQRYVSIGSGWALYWSLPRDHCDNYAQCGPNGVCDVDSSNSPDCTCLTGFEPKSEKEWMLHDRTEGCIRRVKLNCTSDGFIAINDVKLPDSTNVTVFSEIGLSECRRRCLMNCSCTAYSNLNILNGGSGCAMWMGDLVDIRTFNGGGWTFYYRVAGSEVPATSIAIKKKNTKNPAVIVTCVALGLLILALVAYIIQWKVIKNHGTSAYSHRQRHMSPDFAQPFATAGNKVLEEGSSKTNVMSLPIFDAGVILAATKNFALSNKLGEGGFGTVYKGELERGEKIAVKRLADFSTQGVGEFKNEVNLIAELQHVNLVRLLGCCVEGDERMLIYEYMENKSLDTIIFDKAKSSRLDWQKRFEIIKGIARGVLYLHQDSRLRIIHRDLKASNVLLDKNMNPKISDFGLARIFCADEKKWQTSRVVGTYGYMSPEYAMDGVFSVKSDVFSFGVLVLEIISGRKSRGIFGAEPFINLLCYAWALWKNGKALDLLHTSILVNSNNNSEIMRCIHVGLLCVQDSPEHRPHMSEVILMLNSPHALLPQPKQPGYFIDRVPGHMESPLSYTIHDTSITTVVPR</sequence>
<dbReference type="InterPro" id="IPR001480">
    <property type="entry name" value="Bulb-type_lectin_dom"/>
</dbReference>
<comment type="similarity">
    <text evidence="15">Belongs to the protein kinase superfamily. Ser/Thr protein kinase family.</text>
</comment>
<evidence type="ECO:0000256" key="3">
    <source>
        <dbReference type="ARBA" id="ARBA00022527"/>
    </source>
</evidence>
<evidence type="ECO:0000256" key="8">
    <source>
        <dbReference type="ARBA" id="ARBA00022777"/>
    </source>
</evidence>
<evidence type="ECO:0000256" key="4">
    <source>
        <dbReference type="ARBA" id="ARBA00022536"/>
    </source>
</evidence>
<dbReference type="SUPFAM" id="SSF51110">
    <property type="entry name" value="alpha-D-mannose-specific plant lectins"/>
    <property type="match status" value="1"/>
</dbReference>
<evidence type="ECO:0000256" key="2">
    <source>
        <dbReference type="ARBA" id="ARBA00022475"/>
    </source>
</evidence>
<accession>A0AAV8BQA8</accession>